<evidence type="ECO:0000259" key="2">
    <source>
        <dbReference type="Pfam" id="PF07364"/>
    </source>
</evidence>
<dbReference type="PIRSF" id="PIRSF012702">
    <property type="entry name" value="UCP012702"/>
    <property type="match status" value="1"/>
</dbReference>
<dbReference type="EMBL" id="DVHI01000010">
    <property type="protein sequence ID" value="HIR61979.1"/>
    <property type="molecule type" value="Genomic_DNA"/>
</dbReference>
<dbReference type="Pfam" id="PF07364">
    <property type="entry name" value="DUF1485"/>
    <property type="match status" value="1"/>
</dbReference>
<evidence type="ECO:0000313" key="4">
    <source>
        <dbReference type="Proteomes" id="UP000886744"/>
    </source>
</evidence>
<dbReference type="Pfam" id="PF07171">
    <property type="entry name" value="MlrC_C"/>
    <property type="match status" value="1"/>
</dbReference>
<proteinExistence type="predicted"/>
<feature type="domain" description="Microcystin LR degradation protein MlrC C-terminal" evidence="1">
    <location>
        <begin position="319"/>
        <end position="489"/>
    </location>
</feature>
<accession>A0A9D1DZF2</accession>
<dbReference type="Proteomes" id="UP000886744">
    <property type="component" value="Unassembled WGS sequence"/>
</dbReference>
<sequence>MRYCSKILTFALAAAVVCGCAEKKPRVAIVGVGIECSTFSPARTTLDMFRPLYGEDIIKSYPFFRGEDNELLARADWVPTIVAWATPGGMVTRECYDTLLNQSLRLLKENMPYDGIFLDIHGAMSVEGLDDPEGDYITRIREVVGDDVLISTSMDPHGCVSPRLARSTDLITSYRMAPHTDRYISRERAIVNLLDRLESGKGKPAYKAWVKVPILLPGEKTSTRVEPGKSLYAAIEPIEAQDGVIDAAIWMSYPWADEPRNHGVVMVTGDDSAQVAAGAKSLAEHFWSVRDDFEFVAPTASLEEVLAKAIKSDKKPYFISDMGDNPTAGGAGDVTWTLQKLLARPEFKKAGGKTLVYAAIPGPEMVAQAKEAGEGGHVRCKVGAAVDDRYAPPVMLDGTVVKILDRERNDQVVIKTGSMLVIVGEDRSPYHYKGDFERLGINPYDVDIIVVKLGYLTEELYEISHAGDWMMAQTRGGVDQDLLQLPYKRLERPIFPLDPDMPDPDLEVVFM</sequence>
<dbReference type="InterPro" id="IPR010799">
    <property type="entry name" value="MlrC_C"/>
</dbReference>
<dbReference type="InterPro" id="IPR009197">
    <property type="entry name" value="MlrC"/>
</dbReference>
<evidence type="ECO:0000259" key="1">
    <source>
        <dbReference type="Pfam" id="PF07171"/>
    </source>
</evidence>
<reference evidence="3" key="1">
    <citation type="submission" date="2020-10" db="EMBL/GenBank/DDBJ databases">
        <authorList>
            <person name="Gilroy R."/>
        </authorList>
    </citation>
    <scope>NUCLEOTIDE SEQUENCE</scope>
    <source>
        <strain evidence="3">ChiHjej13B12-12457</strain>
    </source>
</reference>
<comment type="caution">
    <text evidence="3">The sequence shown here is derived from an EMBL/GenBank/DDBJ whole genome shotgun (WGS) entry which is preliminary data.</text>
</comment>
<gene>
    <name evidence="3" type="ORF">IAC94_00440</name>
</gene>
<dbReference type="InterPro" id="IPR015995">
    <property type="entry name" value="MlrC_N"/>
</dbReference>
<organism evidence="3 4">
    <name type="scientific">Candidatus Coprenecus avistercoris</name>
    <dbReference type="NCBI Taxonomy" id="2840730"/>
    <lineage>
        <taxon>Bacteria</taxon>
        <taxon>Pseudomonadati</taxon>
        <taxon>Bacteroidota</taxon>
        <taxon>Bacteroidia</taxon>
        <taxon>Bacteroidales</taxon>
        <taxon>Rikenellaceae</taxon>
        <taxon>Rikenellaceae incertae sedis</taxon>
        <taxon>Candidatus Coprenecus</taxon>
    </lineage>
</organism>
<evidence type="ECO:0000313" key="3">
    <source>
        <dbReference type="EMBL" id="HIR61979.1"/>
    </source>
</evidence>
<protein>
    <submittedName>
        <fullName evidence="3">M81 family metallopeptidase</fullName>
    </submittedName>
</protein>
<dbReference type="AlphaFoldDB" id="A0A9D1DZF2"/>
<dbReference type="PROSITE" id="PS51257">
    <property type="entry name" value="PROKAR_LIPOPROTEIN"/>
    <property type="match status" value="1"/>
</dbReference>
<reference evidence="3" key="2">
    <citation type="journal article" date="2021" name="PeerJ">
        <title>Extensive microbial diversity within the chicken gut microbiome revealed by metagenomics and culture.</title>
        <authorList>
            <person name="Gilroy R."/>
            <person name="Ravi A."/>
            <person name="Getino M."/>
            <person name="Pursley I."/>
            <person name="Horton D.L."/>
            <person name="Alikhan N.F."/>
            <person name="Baker D."/>
            <person name="Gharbi K."/>
            <person name="Hall N."/>
            <person name="Watson M."/>
            <person name="Adriaenssens E.M."/>
            <person name="Foster-Nyarko E."/>
            <person name="Jarju S."/>
            <person name="Secka A."/>
            <person name="Antonio M."/>
            <person name="Oren A."/>
            <person name="Chaudhuri R.R."/>
            <person name="La Ragione R."/>
            <person name="Hildebrand F."/>
            <person name="Pallen M.J."/>
        </authorList>
    </citation>
    <scope>NUCLEOTIDE SEQUENCE</scope>
    <source>
        <strain evidence="3">ChiHjej13B12-12457</strain>
    </source>
</reference>
<name>A0A9D1DZF2_9BACT</name>
<feature type="domain" description="Microcystin LR degradation protein MlrC N-terminal" evidence="2">
    <location>
        <begin position="26"/>
        <end position="310"/>
    </location>
</feature>